<dbReference type="InterPro" id="IPR024747">
    <property type="entry name" value="Pyridox_Oxase-rel"/>
</dbReference>
<reference evidence="1 2" key="1">
    <citation type="submission" date="2018-11" db="EMBL/GenBank/DDBJ databases">
        <title>Sequencing the genomes of 1000 actinobacteria strains.</title>
        <authorList>
            <person name="Klenk H.-P."/>
        </authorList>
    </citation>
    <scope>NUCLEOTIDE SEQUENCE [LARGE SCALE GENOMIC DNA]</scope>
    <source>
        <strain evidence="1 2">DSM 9580</strain>
    </source>
</reference>
<dbReference type="EMBL" id="RKHJ01000001">
    <property type="protein sequence ID" value="ROR65931.1"/>
    <property type="molecule type" value="Genomic_DNA"/>
</dbReference>
<organism evidence="1 2">
    <name type="scientific">Agrococcus jenensis</name>
    <dbReference type="NCBI Taxonomy" id="46353"/>
    <lineage>
        <taxon>Bacteria</taxon>
        <taxon>Bacillati</taxon>
        <taxon>Actinomycetota</taxon>
        <taxon>Actinomycetes</taxon>
        <taxon>Micrococcales</taxon>
        <taxon>Microbacteriaceae</taxon>
        <taxon>Agrococcus</taxon>
    </lineage>
</organism>
<name>A0A3N2ASA1_9MICO</name>
<dbReference type="InterPro" id="IPR012349">
    <property type="entry name" value="Split_barrel_FMN-bd"/>
</dbReference>
<dbReference type="Gene3D" id="2.30.110.10">
    <property type="entry name" value="Electron Transport, Fmn-binding Protein, Chain A"/>
    <property type="match status" value="1"/>
</dbReference>
<protein>
    <submittedName>
        <fullName evidence="1">Nitroimidazol reductase NimA-like FMN-containing flavoprotein (Pyridoxamine 5'-phosphate oxidase superfamily)</fullName>
    </submittedName>
</protein>
<comment type="caution">
    <text evidence="1">The sequence shown here is derived from an EMBL/GenBank/DDBJ whole genome shotgun (WGS) entry which is preliminary data.</text>
</comment>
<sequence length="147" mass="16149">MDQSPVHDISEAECRKLLAAFEFGRIAFRVGDVLEVFPVNYHADGSAITFRTSPGTKLAGVLLADDVVFEIDHIGVREAWSVIGHGRARHLESSDEIAAAERLPIHPLIPTVTREFVRIDLDRLSGRRFHRQAAPAPESEPAASATD</sequence>
<evidence type="ECO:0000313" key="2">
    <source>
        <dbReference type="Proteomes" id="UP000275456"/>
    </source>
</evidence>
<proteinExistence type="predicted"/>
<keyword evidence="2" id="KW-1185">Reference proteome</keyword>
<dbReference type="OrthoDB" id="7062584at2"/>
<dbReference type="AlphaFoldDB" id="A0A3N2ASA1"/>
<dbReference type="Pfam" id="PF12900">
    <property type="entry name" value="Pyridox_ox_2"/>
    <property type="match status" value="1"/>
</dbReference>
<gene>
    <name evidence="1" type="ORF">EDD26_1302</name>
</gene>
<evidence type="ECO:0000313" key="1">
    <source>
        <dbReference type="EMBL" id="ROR65931.1"/>
    </source>
</evidence>
<dbReference type="Proteomes" id="UP000275456">
    <property type="component" value="Unassembled WGS sequence"/>
</dbReference>
<dbReference type="RefSeq" id="WP_123696968.1">
    <property type="nucleotide sequence ID" value="NZ_RKHJ01000001.1"/>
</dbReference>
<accession>A0A3N2ASA1</accession>
<dbReference type="SUPFAM" id="SSF50475">
    <property type="entry name" value="FMN-binding split barrel"/>
    <property type="match status" value="1"/>
</dbReference>